<dbReference type="PANTHER" id="PTHR48098">
    <property type="entry name" value="ENTEROCHELIN ESTERASE-RELATED"/>
    <property type="match status" value="1"/>
</dbReference>
<dbReference type="Proteomes" id="UP000730482">
    <property type="component" value="Unassembled WGS sequence"/>
</dbReference>
<sequence length="392" mass="41801">MSPTGWPMMVTAIVLAVAAPIGTYLLWNRIRGPRPVRAATRLSMIGVSQVMAILLCGVIVNNYYGLYASWDDLLGDTGSPGVIIHENTVAAGGPITGSNLTDGTAQGGRGQAVPVVPRSRPPGPVQDFKKYGDDALVTSFTGPKTGLGGSNDVIAWLPPQYNDPAYANTAFPVVLLFPGYPGTPQTWFGNMAGQKELGTLIQQHSATPFVLVAVNISPIKGVNTDCTDIPGGPQVATFITDDIRNMLERTFRVTTDRTGWGMMGYSEGGLCAGKLLVQYPQLFSAAVQMSGDVRPGGYVSKYGSAFADQNSTLWVLQNHKPNPPVSLLAAASAEDDHGSVLAAAESLQQVAPDMVDVLKKDHGSHNTAVWKQWLPQAYGWLSQHLEQVRPQS</sequence>
<keyword evidence="1" id="KW-1133">Transmembrane helix</keyword>
<keyword evidence="1" id="KW-0812">Transmembrane</keyword>
<protein>
    <recommendedName>
        <fullName evidence="4">Esterase</fullName>
    </recommendedName>
</protein>
<evidence type="ECO:0008006" key="4">
    <source>
        <dbReference type="Google" id="ProtNLM"/>
    </source>
</evidence>
<dbReference type="Pfam" id="PF00756">
    <property type="entry name" value="Esterase"/>
    <property type="match status" value="1"/>
</dbReference>
<feature type="transmembrane region" description="Helical" evidence="1">
    <location>
        <begin position="6"/>
        <end position="27"/>
    </location>
</feature>
<dbReference type="InterPro" id="IPR000801">
    <property type="entry name" value="Esterase-like"/>
</dbReference>
<keyword evidence="1" id="KW-0472">Membrane</keyword>
<comment type="caution">
    <text evidence="2">The sequence shown here is derived from an EMBL/GenBank/DDBJ whole genome shotgun (WGS) entry which is preliminary data.</text>
</comment>
<name>A0ABS5KK94_9ACTN</name>
<evidence type="ECO:0000313" key="3">
    <source>
        <dbReference type="Proteomes" id="UP000730482"/>
    </source>
</evidence>
<evidence type="ECO:0000256" key="1">
    <source>
        <dbReference type="SAM" id="Phobius"/>
    </source>
</evidence>
<dbReference type="RefSeq" id="WP_212007437.1">
    <property type="nucleotide sequence ID" value="NZ_JAAFYZ010000006.1"/>
</dbReference>
<dbReference type="PANTHER" id="PTHR48098:SF1">
    <property type="entry name" value="DIACYLGLYCEROL ACYLTRANSFERASE_MYCOLYLTRANSFERASE AG85A"/>
    <property type="match status" value="1"/>
</dbReference>
<dbReference type="InterPro" id="IPR029058">
    <property type="entry name" value="AB_hydrolase_fold"/>
</dbReference>
<dbReference type="SUPFAM" id="SSF53474">
    <property type="entry name" value="alpha/beta-Hydrolases"/>
    <property type="match status" value="1"/>
</dbReference>
<reference evidence="2 3" key="1">
    <citation type="submission" date="2020-02" db="EMBL/GenBank/DDBJ databases">
        <title>Acidophilic actinobacteria isolated from forest soil.</title>
        <authorList>
            <person name="Golinska P."/>
        </authorList>
    </citation>
    <scope>NUCLEOTIDE SEQUENCE [LARGE SCALE GENOMIC DNA]</scope>
    <source>
        <strain evidence="2 3">NL8</strain>
    </source>
</reference>
<proteinExistence type="predicted"/>
<organism evidence="2 3">
    <name type="scientific">Catenulispora pinistramenti</name>
    <dbReference type="NCBI Taxonomy" id="2705254"/>
    <lineage>
        <taxon>Bacteria</taxon>
        <taxon>Bacillati</taxon>
        <taxon>Actinomycetota</taxon>
        <taxon>Actinomycetes</taxon>
        <taxon>Catenulisporales</taxon>
        <taxon>Catenulisporaceae</taxon>
        <taxon>Catenulispora</taxon>
    </lineage>
</organism>
<keyword evidence="3" id="KW-1185">Reference proteome</keyword>
<gene>
    <name evidence="2" type="ORF">KGQ19_02750</name>
</gene>
<dbReference type="Gene3D" id="3.40.50.1820">
    <property type="entry name" value="alpha/beta hydrolase"/>
    <property type="match status" value="1"/>
</dbReference>
<feature type="transmembrane region" description="Helical" evidence="1">
    <location>
        <begin position="39"/>
        <end position="60"/>
    </location>
</feature>
<dbReference type="EMBL" id="JAAFYZ010000006">
    <property type="protein sequence ID" value="MBS2545781.1"/>
    <property type="molecule type" value="Genomic_DNA"/>
</dbReference>
<accession>A0ABS5KK94</accession>
<evidence type="ECO:0000313" key="2">
    <source>
        <dbReference type="EMBL" id="MBS2545781.1"/>
    </source>
</evidence>
<dbReference type="InterPro" id="IPR050583">
    <property type="entry name" value="Mycobacterial_A85_antigen"/>
</dbReference>